<evidence type="ECO:0000256" key="3">
    <source>
        <dbReference type="ARBA" id="ARBA00022723"/>
    </source>
</evidence>
<evidence type="ECO:0000256" key="7">
    <source>
        <dbReference type="ARBA" id="ARBA00022842"/>
    </source>
</evidence>
<proteinExistence type="inferred from homology"/>
<evidence type="ECO:0000256" key="8">
    <source>
        <dbReference type="ARBA" id="ARBA00047386"/>
    </source>
</evidence>
<evidence type="ECO:0000256" key="6">
    <source>
        <dbReference type="ARBA" id="ARBA00022840"/>
    </source>
</evidence>
<dbReference type="GO" id="GO:0005829">
    <property type="term" value="C:cytosol"/>
    <property type="evidence" value="ECO:0007669"/>
    <property type="project" value="TreeGrafter"/>
</dbReference>
<keyword evidence="3" id="KW-0479">Metal-binding</keyword>
<dbReference type="SUPFAM" id="SSF52540">
    <property type="entry name" value="P-loop containing nucleoside triphosphate hydrolases"/>
    <property type="match status" value="1"/>
</dbReference>
<dbReference type="Pfam" id="PF13500">
    <property type="entry name" value="AAA_26"/>
    <property type="match status" value="1"/>
</dbReference>
<sequence length="219" mass="24350">MQGIFITGTDTSIGKTFIACKIASELISRNINVIPRKPVESGCTQTNNKLIPEDAVKLKQAAQSTDTIETICRWRFKQAISPASAAQLNNQHISLDMLTQACTKNINKDHFLLIEGAGGFYSPICENALNADLAKQLNLPLILVAENRVGCINQVLLCLHAIEHYKLKVRAIVLNQLPHSGNISNHYNELSRHTSIPIFMFDKDQHPVSYLVNHLLNLN</sequence>
<keyword evidence="2 9" id="KW-0436">Ligase</keyword>
<dbReference type="GO" id="GO:0009102">
    <property type="term" value="P:biotin biosynthetic process"/>
    <property type="evidence" value="ECO:0007669"/>
    <property type="project" value="UniProtKB-UniPathway"/>
</dbReference>
<evidence type="ECO:0000256" key="2">
    <source>
        <dbReference type="ARBA" id="ARBA00022598"/>
    </source>
</evidence>
<evidence type="ECO:0000256" key="1">
    <source>
        <dbReference type="ARBA" id="ARBA00022490"/>
    </source>
</evidence>
<keyword evidence="7" id="KW-0460">Magnesium</keyword>
<dbReference type="NCBIfam" id="TIGR00347">
    <property type="entry name" value="bioD"/>
    <property type="match status" value="1"/>
</dbReference>
<organism evidence="9">
    <name type="scientific">hydrothermal vent metagenome</name>
    <dbReference type="NCBI Taxonomy" id="652676"/>
    <lineage>
        <taxon>unclassified sequences</taxon>
        <taxon>metagenomes</taxon>
        <taxon>ecological metagenomes</taxon>
    </lineage>
</organism>
<keyword evidence="6" id="KW-0067">ATP-binding</keyword>
<dbReference type="InterPro" id="IPR004472">
    <property type="entry name" value="DTB_synth_BioD"/>
</dbReference>
<evidence type="ECO:0000256" key="4">
    <source>
        <dbReference type="ARBA" id="ARBA00022741"/>
    </source>
</evidence>
<dbReference type="Gene3D" id="3.40.50.300">
    <property type="entry name" value="P-loop containing nucleotide triphosphate hydrolases"/>
    <property type="match status" value="1"/>
</dbReference>
<dbReference type="GO" id="GO:0000287">
    <property type="term" value="F:magnesium ion binding"/>
    <property type="evidence" value="ECO:0007669"/>
    <property type="project" value="InterPro"/>
</dbReference>
<dbReference type="AlphaFoldDB" id="A0A3B0XX30"/>
<dbReference type="PANTHER" id="PTHR43210">
    <property type="entry name" value="DETHIOBIOTIN SYNTHETASE"/>
    <property type="match status" value="1"/>
</dbReference>
<dbReference type="EMBL" id="UOFG01000132">
    <property type="protein sequence ID" value="VAW60784.1"/>
    <property type="molecule type" value="Genomic_DNA"/>
</dbReference>
<keyword evidence="1" id="KW-0963">Cytoplasm</keyword>
<dbReference type="PIRSF" id="PIRSF006755">
    <property type="entry name" value="DTB_synth"/>
    <property type="match status" value="1"/>
</dbReference>
<dbReference type="InterPro" id="IPR027417">
    <property type="entry name" value="P-loop_NTPase"/>
</dbReference>
<protein>
    <submittedName>
        <fullName evidence="9">Dethiobiotin synthetase</fullName>
        <ecNumber evidence="9">6.3.3.3</ecNumber>
    </submittedName>
</protein>
<keyword evidence="5" id="KW-0093">Biotin biosynthesis</keyword>
<dbReference type="HAMAP" id="MF_00336">
    <property type="entry name" value="BioD"/>
    <property type="match status" value="1"/>
</dbReference>
<dbReference type="CDD" id="cd03109">
    <property type="entry name" value="DTBS"/>
    <property type="match status" value="1"/>
</dbReference>
<accession>A0A3B0XX30</accession>
<name>A0A3B0XX30_9ZZZZ</name>
<evidence type="ECO:0000256" key="5">
    <source>
        <dbReference type="ARBA" id="ARBA00022756"/>
    </source>
</evidence>
<reference evidence="9" key="1">
    <citation type="submission" date="2018-06" db="EMBL/GenBank/DDBJ databases">
        <authorList>
            <person name="Zhirakovskaya E."/>
        </authorList>
    </citation>
    <scope>NUCLEOTIDE SEQUENCE</scope>
</reference>
<dbReference type="EC" id="6.3.3.3" evidence="9"/>
<evidence type="ECO:0000313" key="9">
    <source>
        <dbReference type="EMBL" id="VAW60784.1"/>
    </source>
</evidence>
<comment type="catalytic activity">
    <reaction evidence="8">
        <text>(7R,8S)-8-amino-7-(carboxyamino)nonanoate + ATP = (4R,5S)-dethiobiotin + ADP + phosphate + H(+)</text>
        <dbReference type="Rhea" id="RHEA:63684"/>
        <dbReference type="ChEBI" id="CHEBI:15378"/>
        <dbReference type="ChEBI" id="CHEBI:30616"/>
        <dbReference type="ChEBI" id="CHEBI:43474"/>
        <dbReference type="ChEBI" id="CHEBI:149470"/>
        <dbReference type="ChEBI" id="CHEBI:149473"/>
        <dbReference type="ChEBI" id="CHEBI:456216"/>
    </reaction>
</comment>
<keyword evidence="4" id="KW-0547">Nucleotide-binding</keyword>
<dbReference type="PANTHER" id="PTHR43210:SF2">
    <property type="entry name" value="ATP-DEPENDENT DETHIOBIOTIN SYNTHETASE BIOD 2"/>
    <property type="match status" value="1"/>
</dbReference>
<dbReference type="GO" id="GO:0005524">
    <property type="term" value="F:ATP binding"/>
    <property type="evidence" value="ECO:0007669"/>
    <property type="project" value="UniProtKB-KW"/>
</dbReference>
<gene>
    <name evidence="9" type="ORF">MNBD_GAMMA11-3161</name>
</gene>
<dbReference type="UniPathway" id="UPA00078"/>
<dbReference type="GO" id="GO:0004141">
    <property type="term" value="F:dethiobiotin synthase activity"/>
    <property type="evidence" value="ECO:0007669"/>
    <property type="project" value="UniProtKB-EC"/>
</dbReference>